<organism evidence="1">
    <name type="scientific">viral metagenome</name>
    <dbReference type="NCBI Taxonomy" id="1070528"/>
    <lineage>
        <taxon>unclassified sequences</taxon>
        <taxon>metagenomes</taxon>
        <taxon>organismal metagenomes</taxon>
    </lineage>
</organism>
<evidence type="ECO:0000313" key="1">
    <source>
        <dbReference type="EMBL" id="QJA51768.1"/>
    </source>
</evidence>
<dbReference type="EMBL" id="MT144287">
    <property type="protein sequence ID" value="QJA51768.1"/>
    <property type="molecule type" value="Genomic_DNA"/>
</dbReference>
<dbReference type="PROSITE" id="PS51257">
    <property type="entry name" value="PROKAR_LIPOPROTEIN"/>
    <property type="match status" value="1"/>
</dbReference>
<sequence length="129" mass="14596">MRRNSGIYIYILCAVLVAALGGCVAVPGKDVRIIDRVRLTKNEQAILSAFLKKGANEMAIIGIFLDYKTTTDSANFEGFVDYLRPKLAGVSHYDIGSKIFTQKQGYTDQAIDNYFDEVRNYYIFYKNTK</sequence>
<gene>
    <name evidence="1" type="ORF">TM448A02292_0012</name>
</gene>
<dbReference type="AlphaFoldDB" id="A0A6H1ZW78"/>
<proteinExistence type="predicted"/>
<accession>A0A6H1ZW78</accession>
<protein>
    <submittedName>
        <fullName evidence="1">Uncharacterized protein</fullName>
    </submittedName>
</protein>
<name>A0A6H1ZW78_9ZZZZ</name>
<reference evidence="1" key="1">
    <citation type="submission" date="2020-03" db="EMBL/GenBank/DDBJ databases">
        <title>The deep terrestrial virosphere.</title>
        <authorList>
            <person name="Holmfeldt K."/>
            <person name="Nilsson E."/>
            <person name="Simone D."/>
            <person name="Lopez-Fernandez M."/>
            <person name="Wu X."/>
            <person name="de Brujin I."/>
            <person name="Lundin D."/>
            <person name="Andersson A."/>
            <person name="Bertilsson S."/>
            <person name="Dopson M."/>
        </authorList>
    </citation>
    <scope>NUCLEOTIDE SEQUENCE</scope>
    <source>
        <strain evidence="1">TM448A02292</strain>
    </source>
</reference>